<organism evidence="1">
    <name type="scientific">uncultured Anaerotruncus sp</name>
    <dbReference type="NCBI Taxonomy" id="905011"/>
    <lineage>
        <taxon>Bacteria</taxon>
        <taxon>Bacillati</taxon>
        <taxon>Bacillota</taxon>
        <taxon>Clostridia</taxon>
        <taxon>Eubacteriales</taxon>
        <taxon>Oscillospiraceae</taxon>
        <taxon>Anaerotruncus</taxon>
        <taxon>environmental samples</taxon>
    </lineage>
</organism>
<dbReference type="AlphaFoldDB" id="A0A1C6J7K6"/>
<reference evidence="1" key="1">
    <citation type="submission" date="2015-09" db="EMBL/GenBank/DDBJ databases">
        <authorList>
            <consortium name="Pathogen Informatics"/>
        </authorList>
    </citation>
    <scope>NUCLEOTIDE SEQUENCE</scope>
    <source>
        <strain evidence="1">2789STDY5834896</strain>
    </source>
</reference>
<evidence type="ECO:0008006" key="2">
    <source>
        <dbReference type="Google" id="ProtNLM"/>
    </source>
</evidence>
<gene>
    <name evidence="1" type="ORF">SAMEA3545359_01972</name>
</gene>
<proteinExistence type="predicted"/>
<accession>A0A1C6J7K6</accession>
<protein>
    <recommendedName>
        <fullName evidence="2">Zinc-ribbon domain-containing protein</fullName>
    </recommendedName>
</protein>
<evidence type="ECO:0000313" key="1">
    <source>
        <dbReference type="EMBL" id="SCJ77961.1"/>
    </source>
</evidence>
<sequence length="199" mass="21176">MKQLMGPLLVIAVIAAVSAGIYWAVRRLQRSFAGGVYRAVVHLAGSAATAVQPEEVGPRSVSNCTALYLPQIQKDFPGFDVDAALAAAAAHLTGRFLSGKDGVQVHQCAISAYRRERLKKTITFQLSAQYRTAGPQGPSIRQVKYSCDYTDHTGPVSSQGNCPQCGAPMESETAAKCAFCGYLFGGGAGRWAFSGEREL</sequence>
<dbReference type="EMBL" id="FMHG01000001">
    <property type="protein sequence ID" value="SCJ77961.1"/>
    <property type="molecule type" value="Genomic_DNA"/>
</dbReference>
<name>A0A1C6J7K6_9FIRM</name>